<evidence type="ECO:0000313" key="5">
    <source>
        <dbReference type="Proteomes" id="UP000262901"/>
    </source>
</evidence>
<evidence type="ECO:0000313" key="2">
    <source>
        <dbReference type="EMBL" id="RFU50910.1"/>
    </source>
</evidence>
<sequence length="160" mass="19572">MREDEFDSLCKKVRPIILKLKRSYHIHLWDYNDWLQEGDIVLFSLLYEHPDLYYDELKLYVYFKTKFSNYLKDVIRQQESYKRKFNKMAYEEISEIGHCVSDKSLALDDYVAYKEVIQEAENNLDGKEEREMFQKLLRGERFAGRQKMIKKLRPLFKDFK</sequence>
<accession>A0A372KM57</accession>
<evidence type="ECO:0000313" key="4">
    <source>
        <dbReference type="Proteomes" id="UP000246115"/>
    </source>
</evidence>
<evidence type="ECO:0000313" key="1">
    <source>
        <dbReference type="EMBL" id="AXQ79330.1"/>
    </source>
</evidence>
<dbReference type="RefSeq" id="WP_116878339.1">
    <property type="nucleotide sequence ID" value="NZ_CP031733.1"/>
</dbReference>
<organism evidence="3 5">
    <name type="scientific">Streptococcus chenjunshii</name>
    <dbReference type="NCBI Taxonomy" id="2173853"/>
    <lineage>
        <taxon>Bacteria</taxon>
        <taxon>Bacillati</taxon>
        <taxon>Bacillota</taxon>
        <taxon>Bacilli</taxon>
        <taxon>Lactobacillales</taxon>
        <taxon>Streptococcaceae</taxon>
        <taxon>Streptococcus</taxon>
    </lineage>
</organism>
<protein>
    <recommendedName>
        <fullName evidence="7">Sigma-70 family RNA polymerase sigma factor</fullName>
    </recommendedName>
</protein>
<proteinExistence type="predicted"/>
<dbReference type="AlphaFoldDB" id="A0A372KM57"/>
<keyword evidence="6" id="KW-1185">Reference proteome</keyword>
<reference evidence="1" key="4">
    <citation type="journal article" date="2019" name="Int. J. Syst. Evol. Microbiol.">
        <title>Streptococcus chenjunshii sp. nov. isolated from feces of Tibetan antelopes.</title>
        <authorList>
            <person name="Tian Z."/>
            <person name="Lu S."/>
            <person name="Jin D."/>
            <person name="Yang J."/>
            <person name="Pu J."/>
            <person name="Lai X.H."/>
            <person name="Bai X.N."/>
            <person name="Wu X.M."/>
            <person name="Li J."/>
            <person name="Wang S."/>
            <person name="Xu J."/>
        </authorList>
    </citation>
    <scope>NUCLEOTIDE SEQUENCE</scope>
    <source>
        <strain evidence="1">Z15</strain>
    </source>
</reference>
<dbReference type="OrthoDB" id="1767844at2"/>
<dbReference type="KEGG" id="schj:DDV21_009690"/>
<dbReference type="EMBL" id="QVQZ01000013">
    <property type="protein sequence ID" value="RFU53056.1"/>
    <property type="molecule type" value="Genomic_DNA"/>
</dbReference>
<evidence type="ECO:0008006" key="7">
    <source>
        <dbReference type="Google" id="ProtNLM"/>
    </source>
</evidence>
<name>A0A372KM57_9STRE</name>
<dbReference type="EMBL" id="QVQY01000014">
    <property type="protein sequence ID" value="RFU50910.1"/>
    <property type="molecule type" value="Genomic_DNA"/>
</dbReference>
<reference evidence="3 5" key="2">
    <citation type="submission" date="2018-08" db="EMBL/GenBank/DDBJ databases">
        <title>Draft genome of Streptococcus sp. nov. Z1.</title>
        <authorList>
            <person name="Tian Z."/>
        </authorList>
    </citation>
    <scope>NUCLEOTIDE SEQUENCE [LARGE SCALE GENOMIC DNA]</scope>
    <source>
        <strain evidence="3">Z1</strain>
        <strain evidence="5">Z1(2018)</strain>
    </source>
</reference>
<dbReference type="Proteomes" id="UP000246115">
    <property type="component" value="Chromosome"/>
</dbReference>
<reference evidence="2 6" key="1">
    <citation type="submission" date="2018-08" db="EMBL/GenBank/DDBJ databases">
        <title>Draft genome of Streptococcus sp .nov. Z2.</title>
        <authorList>
            <person name="Tian Z."/>
        </authorList>
    </citation>
    <scope>NUCLEOTIDE SEQUENCE [LARGE SCALE GENOMIC DNA]</scope>
    <source>
        <strain evidence="2 6">Z2</strain>
    </source>
</reference>
<dbReference type="Proteomes" id="UP000262901">
    <property type="component" value="Unassembled WGS sequence"/>
</dbReference>
<accession>A0A346NE85</accession>
<evidence type="ECO:0000313" key="3">
    <source>
        <dbReference type="EMBL" id="RFU53056.1"/>
    </source>
</evidence>
<gene>
    <name evidence="1" type="ORF">DDV21_009690</name>
    <name evidence="2" type="ORF">DDV22_06420</name>
    <name evidence="3" type="ORF">DDV23_06680</name>
</gene>
<reference evidence="4" key="3">
    <citation type="submission" date="2018-08" db="EMBL/GenBank/DDBJ databases">
        <title>Streptococcus chenjunshii sp. nov., isolated from stools sample of the Tibetan antelope in the Qinghai-Tibet plateau, China.</title>
        <authorList>
            <person name="Tian Z."/>
        </authorList>
    </citation>
    <scope>NUCLEOTIDE SEQUENCE [LARGE SCALE GENOMIC DNA]</scope>
    <source>
        <strain evidence="4">Z15</strain>
    </source>
</reference>
<dbReference type="EMBL" id="CP031733">
    <property type="protein sequence ID" value="AXQ79330.1"/>
    <property type="molecule type" value="Genomic_DNA"/>
</dbReference>
<dbReference type="Proteomes" id="UP000264056">
    <property type="component" value="Unassembled WGS sequence"/>
</dbReference>
<evidence type="ECO:0000313" key="6">
    <source>
        <dbReference type="Proteomes" id="UP000264056"/>
    </source>
</evidence>